<dbReference type="Pfam" id="PF09994">
    <property type="entry name" value="T6SS_Tle1-like_cat"/>
    <property type="match status" value="1"/>
</dbReference>
<dbReference type="RefSeq" id="WP_094552144.1">
    <property type="nucleotide sequence ID" value="NZ_MQWB01000015.1"/>
</dbReference>
<keyword evidence="3" id="KW-1185">Reference proteome</keyword>
<evidence type="ECO:0000313" key="2">
    <source>
        <dbReference type="EMBL" id="OZC01139.1"/>
    </source>
</evidence>
<accession>A0A259TTT9</accession>
<dbReference type="PANTHER" id="PTHR33840">
    <property type="match status" value="1"/>
</dbReference>
<dbReference type="Proteomes" id="UP000216446">
    <property type="component" value="Unassembled WGS sequence"/>
</dbReference>
<dbReference type="InterPro" id="IPR018712">
    <property type="entry name" value="Tle1-like_cat"/>
</dbReference>
<dbReference type="SUPFAM" id="SSF53474">
    <property type="entry name" value="alpha/beta-Hydrolases"/>
    <property type="match status" value="1"/>
</dbReference>
<proteinExistence type="predicted"/>
<gene>
    <name evidence="2" type="ORF">BSZ36_18635</name>
</gene>
<comment type="caution">
    <text evidence="2">The sequence shown here is derived from an EMBL/GenBank/DDBJ whole genome shotgun (WGS) entry which is preliminary data.</text>
</comment>
<dbReference type="PANTHER" id="PTHR33840:SF1">
    <property type="entry name" value="TLE1 PHOSPHOLIPASE DOMAIN-CONTAINING PROTEIN"/>
    <property type="match status" value="1"/>
</dbReference>
<dbReference type="InterPro" id="IPR029058">
    <property type="entry name" value="AB_hydrolase_fold"/>
</dbReference>
<sequence length="372" mass="41631">MSKNVVLCLDGTNNEYGKRNTNVVRLFELLEKDDPDRQAAFYDPGIGTFSASPVLNAATRSVMKVFGMAFGLGLTANLKDAYRFLMATYEPGDRVYIFGFSRGAYTARVLAGLLHMCGLLPRGNDNLIDYAVRLYAGKEFDVALGHGASGLAGFKRTFARPCPVHFLGLWDTVSSVGWVWDPKTYPYTASLDGVGTVRHAVSVDERRAFFRQNRVRGPEDLVEVWFPGVHSDVGGGYPAEEGHLGRIALEWMLVEAHRAGLDVDEAAAIEAVGTVRPLVGPSHSVHNSLTGPWHLAEVFPKMRWSSRWRRRLPHLNLWKSRTLRSRERVHESVQHKREDDSEYDPLNVPENPRVVPWIRFADVVDGRTSSEP</sequence>
<dbReference type="EMBL" id="MQWB01000015">
    <property type="protein sequence ID" value="OZC01139.1"/>
    <property type="molecule type" value="Genomic_DNA"/>
</dbReference>
<evidence type="ECO:0000313" key="3">
    <source>
        <dbReference type="Proteomes" id="UP000216446"/>
    </source>
</evidence>
<name>A0A259TTT9_9BACT</name>
<organism evidence="2 3">
    <name type="scientific">Rubricoccus marinus</name>
    <dbReference type="NCBI Taxonomy" id="716817"/>
    <lineage>
        <taxon>Bacteria</taxon>
        <taxon>Pseudomonadati</taxon>
        <taxon>Rhodothermota</taxon>
        <taxon>Rhodothermia</taxon>
        <taxon>Rhodothermales</taxon>
        <taxon>Rubricoccaceae</taxon>
        <taxon>Rubricoccus</taxon>
    </lineage>
</organism>
<feature type="domain" description="T6SS Phospholipase effector Tle1-like catalytic" evidence="1">
    <location>
        <begin position="3"/>
        <end position="254"/>
    </location>
</feature>
<evidence type="ECO:0000259" key="1">
    <source>
        <dbReference type="Pfam" id="PF09994"/>
    </source>
</evidence>
<reference evidence="2 3" key="1">
    <citation type="submission" date="2016-11" db="EMBL/GenBank/DDBJ databases">
        <title>Study of marine rhodopsin-containing bacteria.</title>
        <authorList>
            <person name="Yoshizawa S."/>
            <person name="Kumagai Y."/>
            <person name="Kogure K."/>
        </authorList>
    </citation>
    <scope>NUCLEOTIDE SEQUENCE [LARGE SCALE GENOMIC DNA]</scope>
    <source>
        <strain evidence="2 3">SG-29</strain>
    </source>
</reference>
<dbReference type="OrthoDB" id="4378831at2"/>
<dbReference type="AlphaFoldDB" id="A0A259TTT9"/>
<dbReference type="InParanoid" id="A0A259TTT9"/>
<protein>
    <recommendedName>
        <fullName evidence="1">T6SS Phospholipase effector Tle1-like catalytic domain-containing protein</fullName>
    </recommendedName>
</protein>